<comment type="similarity">
    <text evidence="2">Belongs to the isochorismatase family.</text>
</comment>
<dbReference type="InterPro" id="IPR036736">
    <property type="entry name" value="ACP-like_sf"/>
</dbReference>
<comment type="pathway">
    <text evidence="1">Siderophore biosynthesis.</text>
</comment>
<keyword evidence="4 8" id="KW-0378">Hydrolase</keyword>
<dbReference type="Gene3D" id="3.40.50.850">
    <property type="entry name" value="Isochorismatase-like"/>
    <property type="match status" value="1"/>
</dbReference>
<evidence type="ECO:0000313" key="8">
    <source>
        <dbReference type="EMBL" id="MBB3108624.1"/>
    </source>
</evidence>
<dbReference type="GO" id="GO:0008908">
    <property type="term" value="F:isochorismatase activity"/>
    <property type="evidence" value="ECO:0007669"/>
    <property type="project" value="UniProtKB-EC"/>
</dbReference>
<dbReference type="Proteomes" id="UP000570361">
    <property type="component" value="Unassembled WGS sequence"/>
</dbReference>
<dbReference type="InterPro" id="IPR050272">
    <property type="entry name" value="Isochorismatase-like_hydrls"/>
</dbReference>
<comment type="cofactor">
    <cofactor evidence="6">
        <name>pantetheine 4'-phosphate</name>
        <dbReference type="ChEBI" id="CHEBI:47942"/>
    </cofactor>
    <text evidence="6">Binds 1 phosphopantetheine covalently.</text>
</comment>
<evidence type="ECO:0000256" key="5">
    <source>
        <dbReference type="ARBA" id="ARBA00048590"/>
    </source>
</evidence>
<dbReference type="InterPro" id="IPR036380">
    <property type="entry name" value="Isochorismatase-like_sf"/>
</dbReference>
<proteinExistence type="inferred from homology"/>
<accession>A0A7W5AU60</accession>
<reference evidence="8 9" key="1">
    <citation type="submission" date="2020-08" db="EMBL/GenBank/DDBJ databases">
        <title>Genomic Encyclopedia of Type Strains, Phase III (KMG-III): the genomes of soil and plant-associated and newly described type strains.</title>
        <authorList>
            <person name="Whitman W."/>
        </authorList>
    </citation>
    <scope>NUCLEOTIDE SEQUENCE [LARGE SCALE GENOMIC DNA]</scope>
    <source>
        <strain evidence="8 9">CECT 5862</strain>
    </source>
</reference>
<dbReference type="EMBL" id="JACHXK010000001">
    <property type="protein sequence ID" value="MBB3108624.1"/>
    <property type="molecule type" value="Genomic_DNA"/>
</dbReference>
<comment type="catalytic activity">
    <reaction evidence="5">
        <text>isochorismate + H2O = (2S,3S)-2,3-dihydroxy-2,3-dihydrobenzoate + pyruvate</text>
        <dbReference type="Rhea" id="RHEA:11112"/>
        <dbReference type="ChEBI" id="CHEBI:15361"/>
        <dbReference type="ChEBI" id="CHEBI:15377"/>
        <dbReference type="ChEBI" id="CHEBI:29780"/>
        <dbReference type="ChEBI" id="CHEBI:58764"/>
        <dbReference type="EC" id="3.3.2.1"/>
    </reaction>
</comment>
<dbReference type="Pfam" id="PF00550">
    <property type="entry name" value="PP-binding"/>
    <property type="match status" value="1"/>
</dbReference>
<dbReference type="PANTHER" id="PTHR43540:SF3">
    <property type="entry name" value="ENTEROBACTIN SYNTHASE COMPONENT B"/>
    <property type="match status" value="1"/>
</dbReference>
<dbReference type="PANTHER" id="PTHR43540">
    <property type="entry name" value="PEROXYUREIDOACRYLATE/UREIDOACRYLATE AMIDOHYDROLASE-RELATED"/>
    <property type="match status" value="1"/>
</dbReference>
<evidence type="ECO:0000313" key="9">
    <source>
        <dbReference type="Proteomes" id="UP000570361"/>
    </source>
</evidence>
<dbReference type="InterPro" id="IPR016291">
    <property type="entry name" value="Isochorismatase"/>
</dbReference>
<dbReference type="PRINTS" id="PR01398">
    <property type="entry name" value="ISCHRISMTASE"/>
</dbReference>
<evidence type="ECO:0000256" key="3">
    <source>
        <dbReference type="ARBA" id="ARBA00012100"/>
    </source>
</evidence>
<feature type="domain" description="Carrier" evidence="7">
    <location>
        <begin position="234"/>
        <end position="311"/>
    </location>
</feature>
<dbReference type="GO" id="GO:0016829">
    <property type="term" value="F:lyase activity"/>
    <property type="evidence" value="ECO:0007669"/>
    <property type="project" value="UniProtKB-KW"/>
</dbReference>
<dbReference type="SUPFAM" id="SSF52499">
    <property type="entry name" value="Isochorismatase-like hydrolases"/>
    <property type="match status" value="1"/>
</dbReference>
<gene>
    <name evidence="8" type="ORF">FHS18_000652</name>
</gene>
<keyword evidence="8" id="KW-0456">Lyase</keyword>
<dbReference type="PIRSF" id="PIRSF001111">
    <property type="entry name" value="Isochorismatase"/>
    <property type="match status" value="1"/>
</dbReference>
<dbReference type="SUPFAM" id="SSF47336">
    <property type="entry name" value="ACP-like"/>
    <property type="match status" value="1"/>
</dbReference>
<protein>
    <recommendedName>
        <fullName evidence="3">isochorismatase</fullName>
        <ecNumber evidence="3">3.3.2.1</ecNumber>
    </recommendedName>
</protein>
<keyword evidence="6" id="KW-0596">Phosphopantetheine</keyword>
<dbReference type="EC" id="3.3.2.1" evidence="3"/>
<dbReference type="InterPro" id="IPR000868">
    <property type="entry name" value="Isochorismatase-like_dom"/>
</dbReference>
<evidence type="ECO:0000259" key="7">
    <source>
        <dbReference type="PROSITE" id="PS50075"/>
    </source>
</evidence>
<evidence type="ECO:0000256" key="6">
    <source>
        <dbReference type="PIRSR" id="PIRSR001111-50"/>
    </source>
</evidence>
<evidence type="ECO:0000256" key="4">
    <source>
        <dbReference type="ARBA" id="ARBA00022801"/>
    </source>
</evidence>
<feature type="modified residue" description="O-(pantetheine 4'-phosphoryl)serine" evidence="6">
    <location>
        <position position="272"/>
    </location>
</feature>
<evidence type="ECO:0000256" key="1">
    <source>
        <dbReference type="ARBA" id="ARBA00004924"/>
    </source>
</evidence>
<organism evidence="8 9">
    <name type="scientific">Paenibacillus phyllosphaerae</name>
    <dbReference type="NCBI Taxonomy" id="274593"/>
    <lineage>
        <taxon>Bacteria</taxon>
        <taxon>Bacillati</taxon>
        <taxon>Bacillota</taxon>
        <taxon>Bacilli</taxon>
        <taxon>Bacillales</taxon>
        <taxon>Paenibacillaceae</taxon>
        <taxon>Paenibacillus</taxon>
    </lineage>
</organism>
<evidence type="ECO:0000256" key="2">
    <source>
        <dbReference type="ARBA" id="ARBA00006336"/>
    </source>
</evidence>
<name>A0A7W5AU60_9BACL</name>
<dbReference type="InterPro" id="IPR009081">
    <property type="entry name" value="PP-bd_ACP"/>
</dbReference>
<dbReference type="Gene3D" id="1.10.1200.10">
    <property type="entry name" value="ACP-like"/>
    <property type="match status" value="1"/>
</dbReference>
<dbReference type="PROSITE" id="PS50075">
    <property type="entry name" value="CARRIER"/>
    <property type="match status" value="1"/>
</dbReference>
<keyword evidence="9" id="KW-1185">Reference proteome</keyword>
<dbReference type="AlphaFoldDB" id="A0A7W5AU60"/>
<dbReference type="Pfam" id="PF00857">
    <property type="entry name" value="Isochorismatase"/>
    <property type="match status" value="1"/>
</dbReference>
<sequence length="326" mass="35843">MALPAILPYAMPTQAELPANKVAWTPDPTRAALLIHDMQQYFVDAFTPGQSPIVDLLANINRLRSMCHALGIPVIYSAQPGAQKPEDRGLQTQFWGPGMSDGVHKEIVADLAPEEGDIVLTKWRYNAFRKTNLLERLQEQGRDQLIICGIYAHIGVLMTTCDAFMQDIEPFFVADAVADFSREDHEMAMSYAAKRCAVTLTTQGMLDALGKAQAEQSEAKAAAEVSASSEAPGAGESLTIEHLRVQIAELLHEAPGNLGDDDDLIHDWGMDSVRVMSLVERFRRGGAEVTFVELAERPTIAQWWSLLLAKAKPALPNIDYFAVQRG</sequence>
<comment type="caution">
    <text evidence="8">The sequence shown here is derived from an EMBL/GenBank/DDBJ whole genome shotgun (WGS) entry which is preliminary data.</text>
</comment>
<keyword evidence="6" id="KW-0597">Phosphoprotein</keyword>
<dbReference type="RefSeq" id="WP_183596887.1">
    <property type="nucleotide sequence ID" value="NZ_JACHXK010000001.1"/>
</dbReference>